<dbReference type="InterPro" id="IPR011012">
    <property type="entry name" value="Longin-like_dom_sf"/>
</dbReference>
<keyword evidence="5 7" id="KW-0333">Golgi apparatus</keyword>
<protein>
    <recommendedName>
        <fullName evidence="7">Trafficking protein particle complex subunit</fullName>
    </recommendedName>
</protein>
<dbReference type="SMART" id="SM01399">
    <property type="entry name" value="Sybindin"/>
    <property type="match status" value="1"/>
</dbReference>
<keyword evidence="3 7" id="KW-0256">Endoplasmic reticulum</keyword>
<evidence type="ECO:0000313" key="8">
    <source>
        <dbReference type="EMBL" id="KAK0555669.1"/>
    </source>
</evidence>
<dbReference type="Gene3D" id="3.30.450.70">
    <property type="match status" value="1"/>
</dbReference>
<comment type="caution">
    <text evidence="8">The sequence shown here is derived from an EMBL/GenBank/DDBJ whole genome shotgun (WGS) entry which is preliminary data.</text>
</comment>
<evidence type="ECO:0000256" key="7">
    <source>
        <dbReference type="RuleBase" id="RU366065"/>
    </source>
</evidence>
<keyword evidence="4 7" id="KW-0931">ER-Golgi transport</keyword>
<sequence>MLWIINKAGGLIYTAEHWKPDPSSGAPALSSNEYLILAGTLHSIHLITQQLSPVPNKRTAGLESLEADNFRMTVLMTATGVKFVLVSSPAQTAASSILQKVYEAYADVVMKSPFYTAEMPIRVEAFDRAVATLLQK</sequence>
<name>A0AAN6GSE7_9BASI</name>
<dbReference type="PANTHER" id="PTHR23249:SF15">
    <property type="entry name" value="TRAFFICKING PROTEIN PARTICLE COMPLEX SUBUNIT 4"/>
    <property type="match status" value="1"/>
</dbReference>
<dbReference type="SUPFAM" id="SSF64356">
    <property type="entry name" value="SNARE-like"/>
    <property type="match status" value="1"/>
</dbReference>
<evidence type="ECO:0000256" key="1">
    <source>
        <dbReference type="ARBA" id="ARBA00004555"/>
    </source>
</evidence>
<dbReference type="GO" id="GO:0005794">
    <property type="term" value="C:Golgi apparatus"/>
    <property type="evidence" value="ECO:0007669"/>
    <property type="project" value="UniProtKB-SubCell"/>
</dbReference>
<proteinExistence type="inferred from homology"/>
<dbReference type="PANTHER" id="PTHR23249">
    <property type="entry name" value="TRAFFICKING PROTEIN PARTICLE COMPLEX SUBUNIT"/>
    <property type="match status" value="1"/>
</dbReference>
<evidence type="ECO:0000313" key="9">
    <source>
        <dbReference type="Proteomes" id="UP001176517"/>
    </source>
</evidence>
<comment type="subunit">
    <text evidence="7">Part of the multisubunit transport protein particle (TRAPP) complex.</text>
</comment>
<evidence type="ECO:0000256" key="6">
    <source>
        <dbReference type="ARBA" id="ARBA00038179"/>
    </source>
</evidence>
<dbReference type="AlphaFoldDB" id="A0AAN6GSE7"/>
<keyword evidence="9" id="KW-1185">Reference proteome</keyword>
<reference evidence="8" key="1">
    <citation type="journal article" date="2023" name="PhytoFront">
        <title>Draft Genome Resources of Seven Strains of Tilletia horrida, Causal Agent of Kernel Smut of Rice.</title>
        <authorList>
            <person name="Khanal S."/>
            <person name="Antony Babu S."/>
            <person name="Zhou X.G."/>
        </authorList>
    </citation>
    <scope>NUCLEOTIDE SEQUENCE</scope>
    <source>
        <strain evidence="8">TX6</strain>
    </source>
</reference>
<dbReference type="GO" id="GO:0005783">
    <property type="term" value="C:endoplasmic reticulum"/>
    <property type="evidence" value="ECO:0007669"/>
    <property type="project" value="UniProtKB-SubCell"/>
</dbReference>
<dbReference type="EMBL" id="JAPDMZ010000025">
    <property type="protein sequence ID" value="KAK0555669.1"/>
    <property type="molecule type" value="Genomic_DNA"/>
</dbReference>
<dbReference type="InterPro" id="IPR007233">
    <property type="entry name" value="TRAPPC"/>
</dbReference>
<evidence type="ECO:0000256" key="2">
    <source>
        <dbReference type="ARBA" id="ARBA00022448"/>
    </source>
</evidence>
<evidence type="ECO:0000256" key="4">
    <source>
        <dbReference type="ARBA" id="ARBA00022892"/>
    </source>
</evidence>
<evidence type="ECO:0000256" key="3">
    <source>
        <dbReference type="ARBA" id="ARBA00022824"/>
    </source>
</evidence>
<keyword evidence="2 7" id="KW-0813">Transport</keyword>
<gene>
    <name evidence="8" type="ORF">OC846_001634</name>
</gene>
<dbReference type="Pfam" id="PF04099">
    <property type="entry name" value="Sybindin"/>
    <property type="match status" value="1"/>
</dbReference>
<evidence type="ECO:0000256" key="5">
    <source>
        <dbReference type="ARBA" id="ARBA00023034"/>
    </source>
</evidence>
<accession>A0AAN6GSE7</accession>
<dbReference type="GO" id="GO:0006888">
    <property type="term" value="P:endoplasmic reticulum to Golgi vesicle-mediated transport"/>
    <property type="evidence" value="ECO:0007669"/>
    <property type="project" value="UniProtKB-UniRule"/>
</dbReference>
<dbReference type="CDD" id="cd14856">
    <property type="entry name" value="TRAPPC4_synbindin"/>
    <property type="match status" value="1"/>
</dbReference>
<comment type="subcellular location">
    <subcellularLocation>
        <location evidence="7">Endoplasmic reticulum</location>
    </subcellularLocation>
    <subcellularLocation>
        <location evidence="7">Golgi apparatus</location>
        <location evidence="7">cis-Golgi network</location>
    </subcellularLocation>
    <subcellularLocation>
        <location evidence="1">Golgi apparatus</location>
    </subcellularLocation>
</comment>
<comment type="similarity">
    <text evidence="6">Belongs to the TRAPP small subunits family. TRAPPC4 subfamily.</text>
</comment>
<dbReference type="Proteomes" id="UP001176517">
    <property type="component" value="Unassembled WGS sequence"/>
</dbReference>
<dbReference type="GO" id="GO:0030008">
    <property type="term" value="C:TRAPP complex"/>
    <property type="evidence" value="ECO:0007669"/>
    <property type="project" value="UniProtKB-UniRule"/>
</dbReference>
<organism evidence="8 9">
    <name type="scientific">Tilletia horrida</name>
    <dbReference type="NCBI Taxonomy" id="155126"/>
    <lineage>
        <taxon>Eukaryota</taxon>
        <taxon>Fungi</taxon>
        <taxon>Dikarya</taxon>
        <taxon>Basidiomycota</taxon>
        <taxon>Ustilaginomycotina</taxon>
        <taxon>Exobasidiomycetes</taxon>
        <taxon>Tilletiales</taxon>
        <taxon>Tilletiaceae</taxon>
        <taxon>Tilletia</taxon>
    </lineage>
</organism>